<evidence type="ECO:0000259" key="1">
    <source>
        <dbReference type="Pfam" id="PF00144"/>
    </source>
</evidence>
<dbReference type="Pfam" id="PF00144">
    <property type="entry name" value="Beta-lactamase"/>
    <property type="match status" value="1"/>
</dbReference>
<protein>
    <submittedName>
        <fullName evidence="2">Serine hydrolase domain-containing protein</fullName>
        <ecNumber evidence="2">3.-.-.-</ecNumber>
    </submittedName>
</protein>
<organism evidence="2 3">
    <name type="scientific">Dietzia aerolata</name>
    <dbReference type="NCBI Taxonomy" id="595984"/>
    <lineage>
        <taxon>Bacteria</taxon>
        <taxon>Bacillati</taxon>
        <taxon>Actinomycetota</taxon>
        <taxon>Actinomycetes</taxon>
        <taxon>Mycobacteriales</taxon>
        <taxon>Dietziaceae</taxon>
        <taxon>Dietzia</taxon>
    </lineage>
</organism>
<evidence type="ECO:0000313" key="2">
    <source>
        <dbReference type="EMBL" id="MFB9259819.1"/>
    </source>
</evidence>
<name>A0ABV5JPY9_9ACTN</name>
<dbReference type="RefSeq" id="WP_338403645.1">
    <property type="nucleotide sequence ID" value="NZ_JAALDM010000319.1"/>
</dbReference>
<dbReference type="Gene3D" id="3.40.710.10">
    <property type="entry name" value="DD-peptidase/beta-lactamase superfamily"/>
    <property type="match status" value="1"/>
</dbReference>
<reference evidence="2 3" key="1">
    <citation type="submission" date="2024-09" db="EMBL/GenBank/DDBJ databases">
        <authorList>
            <person name="Sun Q."/>
            <person name="Mori K."/>
        </authorList>
    </citation>
    <scope>NUCLEOTIDE SEQUENCE [LARGE SCALE GENOMIC DNA]</scope>
    <source>
        <strain evidence="2 3">CCM 7659</strain>
    </source>
</reference>
<comment type="caution">
    <text evidence="2">The sequence shown here is derived from an EMBL/GenBank/DDBJ whole genome shotgun (WGS) entry which is preliminary data.</text>
</comment>
<dbReference type="InterPro" id="IPR001466">
    <property type="entry name" value="Beta-lactam-related"/>
</dbReference>
<dbReference type="PANTHER" id="PTHR43319:SF3">
    <property type="entry name" value="BETA-LACTAMASE-RELATED DOMAIN-CONTAINING PROTEIN"/>
    <property type="match status" value="1"/>
</dbReference>
<dbReference type="InterPro" id="IPR052907">
    <property type="entry name" value="Beta-lactamase/esterase"/>
</dbReference>
<dbReference type="EMBL" id="JBHMDY010000004">
    <property type="protein sequence ID" value="MFB9259819.1"/>
    <property type="molecule type" value="Genomic_DNA"/>
</dbReference>
<accession>A0ABV5JPY9</accession>
<dbReference type="PANTHER" id="PTHR43319">
    <property type="entry name" value="BETA-LACTAMASE-RELATED"/>
    <property type="match status" value="1"/>
</dbReference>
<dbReference type="Proteomes" id="UP001589700">
    <property type="component" value="Unassembled WGS sequence"/>
</dbReference>
<dbReference type="SUPFAM" id="SSF56601">
    <property type="entry name" value="beta-lactamase/transpeptidase-like"/>
    <property type="match status" value="1"/>
</dbReference>
<evidence type="ECO:0000313" key="3">
    <source>
        <dbReference type="Proteomes" id="UP001589700"/>
    </source>
</evidence>
<feature type="domain" description="Beta-lactamase-related" evidence="1">
    <location>
        <begin position="3"/>
        <end position="361"/>
    </location>
</feature>
<dbReference type="EC" id="3.-.-.-" evidence="2"/>
<dbReference type="InterPro" id="IPR012338">
    <property type="entry name" value="Beta-lactam/transpept-like"/>
</dbReference>
<proteinExistence type="predicted"/>
<keyword evidence="3" id="KW-1185">Reference proteome</keyword>
<gene>
    <name evidence="2" type="ORF">ACFFVD_08395</name>
</gene>
<dbReference type="GO" id="GO:0016787">
    <property type="term" value="F:hydrolase activity"/>
    <property type="evidence" value="ECO:0007669"/>
    <property type="project" value="UniProtKB-KW"/>
</dbReference>
<keyword evidence="2" id="KW-0378">Hydrolase</keyword>
<sequence length="376" mass="39791">MRELFTRRIEGGEELGASLCVMQGEDVVVDLWGGTANAASSRPWEKDTVANTYSLTKTMTALAALVLIDRDLLDPDAAVADYWPEFAAAGKGRGNGGQVDEGTVLVRHVLGHTSGLAGWTHPVRIEDVYDTSAAAALLAAQEPWWTPGDGSGYHAISFGTLVGELVERITGMSLGDFFAKEIAGPLEADYWIGAPPTLLDAPERIATMVAPPPTGFDLTALPAENVTRRTLTNPAFSPDLTTDPDFLTAELGAVNGQGHARSVARIQSILTCAGTVDGHRFVSPTTIDRIGDTQSDGTDRVLGAPIRFGLGWALPSASMPGVPSGRVCWWTGYGGSVVTADLDRGITVAYVMNKMSPELVGAARPNDYLEAIYSAM</sequence>